<dbReference type="EC" id="5.6.2.3" evidence="15 16"/>
<dbReference type="Pfam" id="PF14890">
    <property type="entry name" value="Intein_splicing"/>
    <property type="match status" value="1"/>
</dbReference>
<evidence type="ECO:0000259" key="18">
    <source>
        <dbReference type="PROSITE" id="PS50819"/>
    </source>
</evidence>
<dbReference type="SMART" id="SM00306">
    <property type="entry name" value="HintN"/>
    <property type="match status" value="2"/>
</dbReference>
<dbReference type="PROSITE" id="PS50817">
    <property type="entry name" value="INTEIN_N_TER"/>
    <property type="match status" value="1"/>
</dbReference>
<keyword evidence="4" id="KW-0677">Repeat</keyword>
<dbReference type="Proteomes" id="UP000013167">
    <property type="component" value="Unassembled WGS sequence"/>
</dbReference>
<protein>
    <recommendedName>
        <fullName evidence="15 16">Replicative DNA helicase</fullName>
        <ecNumber evidence="15 16">5.6.2.3</ecNumber>
    </recommendedName>
</protein>
<evidence type="ECO:0000256" key="7">
    <source>
        <dbReference type="ARBA" id="ARBA00022806"/>
    </source>
</evidence>
<keyword evidence="10" id="KW-0651">Protein splicing</keyword>
<sequence length="1291" mass="141883">MSIAELGSGYQGASDERVPPQDMSAEQSVLGSMLLNKDAIAESLALVKGHDFYRPAHESIFEAILDLFGRGEPADAITVADELTKRGDLSRVGGASYLHELVQSVPTAANASYYAEIVHERAVLRRLVEAGTRIVQMGYGQGEGDVEDIVNRAQAEVYSVAEKRGGEDYVVLSEVLEQTLTEIEAAAGRTDEMIGVPTGFLELDELTHGLHPGQMIVVAARPAVGKALALDTPLPTPDGWTTMGAVAVGDRLLGADGRPTTVVAATDVLRDRPCFEVEFSDGTVIVADAEHQWLTDTRASRKSFQAARDHRNRTRNQRTFAAVRTTREIADTLRTATREARLNHSVKLTKPLDLPARDLLLPPYVLGAWLGDGTSQAAQITTADAEMVMRLEAEGLVVTPTAAPMRYSLTLPVEAVSGRQCVVCGEPFTPRTNQVKTCGRSCGGKAKGTEPLEARCGDCGARCTGLARCQSCRADHGTFKALLRKVGVLGNKHIPADYQRASEAQRRELLAGLLDTDGTVTNGGCAQFTTTDQRLHEDVLELIHGLGYRTGVSKKAVTGRRPESSVAFTTTFSSDDDVFWLPRKVLRHKELRARQFQRRDSRFVVAVRPIEPVPVRCVEVDNDDHLYLASRSMVPTHNSTLGIDIARSAAIKHNLTTAVFSLEMSRTEITMRILSAEATIQLQDLRKGLKGQEQWNKLARIMGKIGDAPLFIDDSPNMSLMEIRAKARRLKQQHNLKLVVIDYLQLMSSGKKVESRQQEVAEFSRALKLLAKELEVPVIAISQLNRGPEQRTDKRPQMSDLRESGCLPAETRILRADTGAEVTIGELAASGERDITVWALDDGLRYTKRTMTHAFSTGFAPVFRLTLASGKTVRATENHPFLTYAGWSPLASLRTGDRVAVPRHVPSPLLVADWEDSKVVLLAHLLGDGSFVKRQPIRYASIDEANLEAVTKAALVFGVAAARDDYAAARCTTLRLRAPFRLTHGVRNPIAAWLDELGLFGLRSHEKFVPGDVFCLPKEQIALFIRHIWATDGSVTVNKSGRGGRIYYGSTSRRLVDDLSRLLLRFGIQTRIRSVTKGEYRRNYTLDISGVDSQRRFLQEIGVHGERGVAAERLLEIVRGLTANTNVDTVPKQVWDDVREEMSAQGMTARQFQSALGTQYCGSALYASAPSRARLSRVAEVLDSADLELMATNDVFWDQVVSVEAEGIEEVYDATVLDCHNFIAEGIAVHNSIEQDADVVILLHRDRSDPERDGEADVIVAKHRNGPTKDIVLAFQGHYSRFNNMAREGGF</sequence>
<comment type="function">
    <text evidence="16">The main replicative DNA helicase, it participates in initiation and elongation during chromosome replication. Travels ahead of the DNA replisome, separating dsDNA into templates for DNA synthesis. A processive ATP-dependent 5'-3' DNA helicase it has DNA-dependent ATPase activity.</text>
</comment>
<evidence type="ECO:0000256" key="9">
    <source>
        <dbReference type="ARBA" id="ARBA00022840"/>
    </source>
</evidence>
<evidence type="ECO:0000256" key="12">
    <source>
        <dbReference type="ARBA" id="ARBA00023235"/>
    </source>
</evidence>
<evidence type="ECO:0000256" key="14">
    <source>
        <dbReference type="ARBA" id="ARBA00048954"/>
    </source>
</evidence>
<dbReference type="Pfam" id="PF03796">
    <property type="entry name" value="DnaB_C"/>
    <property type="match status" value="3"/>
</dbReference>
<dbReference type="Pfam" id="PF00772">
    <property type="entry name" value="DnaB"/>
    <property type="match status" value="1"/>
</dbReference>
<comment type="caution">
    <text evidence="20">The sequence shown here is derived from an EMBL/GenBank/DDBJ whole genome shotgun (WGS) entry which is preliminary data.</text>
</comment>
<dbReference type="InterPro" id="IPR004860">
    <property type="entry name" value="LAGLIDADG_dom"/>
</dbReference>
<keyword evidence="5 16" id="KW-0547">Nucleotide-binding</keyword>
<dbReference type="SUPFAM" id="SSF48024">
    <property type="entry name" value="N-terminal domain of DnaB helicase"/>
    <property type="match status" value="1"/>
</dbReference>
<dbReference type="InterPro" id="IPR027417">
    <property type="entry name" value="P-loop_NTPase"/>
</dbReference>
<dbReference type="NCBIfam" id="NF005852">
    <property type="entry name" value="PRK07773.1"/>
    <property type="match status" value="1"/>
</dbReference>
<dbReference type="NCBIfam" id="TIGR01445">
    <property type="entry name" value="intein_Nterm"/>
    <property type="match status" value="1"/>
</dbReference>
<dbReference type="InterPro" id="IPR007694">
    <property type="entry name" value="DNA_helicase_DnaB-like_C"/>
</dbReference>
<dbReference type="SUPFAM" id="SSF55608">
    <property type="entry name" value="Homing endonucleases"/>
    <property type="match status" value="2"/>
</dbReference>
<dbReference type="PROSITE" id="PS50818">
    <property type="entry name" value="INTEIN_C_TER"/>
    <property type="match status" value="1"/>
</dbReference>
<evidence type="ECO:0000313" key="20">
    <source>
        <dbReference type="EMBL" id="CCH69270.1"/>
    </source>
</evidence>
<dbReference type="PANTHER" id="PTHR30153:SF2">
    <property type="entry name" value="REPLICATIVE DNA HELICASE"/>
    <property type="match status" value="1"/>
</dbReference>
<feature type="domain" description="DOD-type homing endonuclease" evidence="18">
    <location>
        <begin position="921"/>
        <end position="1068"/>
    </location>
</feature>
<dbReference type="InterPro" id="IPR036844">
    <property type="entry name" value="Hint_dom_sf"/>
</dbReference>
<dbReference type="InterPro" id="IPR027434">
    <property type="entry name" value="Homing_endonucl"/>
</dbReference>
<evidence type="ECO:0000256" key="11">
    <source>
        <dbReference type="ARBA" id="ARBA00023125"/>
    </source>
</evidence>
<dbReference type="PROSITE" id="PS50819">
    <property type="entry name" value="INTEIN_ENDONUCLEASE"/>
    <property type="match status" value="2"/>
</dbReference>
<dbReference type="GO" id="GO:0006269">
    <property type="term" value="P:DNA replication, synthesis of primer"/>
    <property type="evidence" value="ECO:0007669"/>
    <property type="project" value="UniProtKB-UniRule"/>
</dbReference>
<dbReference type="GO" id="GO:0004519">
    <property type="term" value="F:endonuclease activity"/>
    <property type="evidence" value="ECO:0007669"/>
    <property type="project" value="InterPro"/>
</dbReference>
<keyword evidence="6 16" id="KW-0378">Hydrolase</keyword>
<dbReference type="NCBIfam" id="TIGR00665">
    <property type="entry name" value="DnaB"/>
    <property type="match status" value="1"/>
</dbReference>
<dbReference type="EMBL" id="CAIZ01000046">
    <property type="protein sequence ID" value="CCH69270.1"/>
    <property type="molecule type" value="Genomic_DNA"/>
</dbReference>
<dbReference type="GO" id="GO:0016539">
    <property type="term" value="P:intein-mediated protein splicing"/>
    <property type="evidence" value="ECO:0007669"/>
    <property type="project" value="InterPro"/>
</dbReference>
<dbReference type="InterPro" id="IPR003586">
    <property type="entry name" value="Hint_dom_C"/>
</dbReference>
<dbReference type="Gene3D" id="3.40.50.300">
    <property type="entry name" value="P-loop containing nucleotide triphosphate hydrolases"/>
    <property type="match status" value="3"/>
</dbReference>
<comment type="function">
    <text evidence="13 16">The intein is an endonuclease.</text>
</comment>
<dbReference type="Pfam" id="PF14528">
    <property type="entry name" value="LAGLIDADG_3"/>
    <property type="match status" value="2"/>
</dbReference>
<accession>N0E0R9</accession>
<keyword evidence="11 16" id="KW-0238">DNA-binding</keyword>
<dbReference type="InterPro" id="IPR006142">
    <property type="entry name" value="INTEIN"/>
</dbReference>
<evidence type="ECO:0000256" key="10">
    <source>
        <dbReference type="ARBA" id="ARBA00023000"/>
    </source>
</evidence>
<dbReference type="PANTHER" id="PTHR30153">
    <property type="entry name" value="REPLICATIVE DNA HELICASE DNAB"/>
    <property type="match status" value="1"/>
</dbReference>
<reference evidence="20 21" key="1">
    <citation type="journal article" date="2013" name="ISME J.">
        <title>A metabolic model for members of the genus Tetrasphaera involved in enhanced biological phosphorus removal.</title>
        <authorList>
            <person name="Kristiansen R."/>
            <person name="Nguyen H.T.T."/>
            <person name="Saunders A.M."/>
            <person name="Nielsen J.L."/>
            <person name="Wimmer R."/>
            <person name="Le V.Q."/>
            <person name="McIlroy S.J."/>
            <person name="Petrovski S."/>
            <person name="Seviour R.J."/>
            <person name="Calteau A."/>
            <person name="Nielsen K.L."/>
            <person name="Nielsen P.H."/>
        </authorList>
    </citation>
    <scope>NUCLEOTIDE SEQUENCE [LARGE SCALE GENOMIC DNA]</scope>
    <source>
        <strain evidence="20 21">Lp2</strain>
    </source>
</reference>
<dbReference type="SUPFAM" id="SSF52540">
    <property type="entry name" value="P-loop containing nucleoside triphosphate hydrolases"/>
    <property type="match status" value="1"/>
</dbReference>
<feature type="domain" description="DOD-type homing endonuclease" evidence="18">
    <location>
        <begin position="365"/>
        <end position="548"/>
    </location>
</feature>
<keyword evidence="2 16" id="KW-0639">Primosome</keyword>
<feature type="region of interest" description="Disordered" evidence="17">
    <location>
        <begin position="1"/>
        <end position="23"/>
    </location>
</feature>
<keyword evidence="8" id="KW-0068">Autocatalytic cleavage</keyword>
<evidence type="ECO:0000256" key="3">
    <source>
        <dbReference type="ARBA" id="ARBA00022705"/>
    </source>
</evidence>
<keyword evidence="9 16" id="KW-0067">ATP-binding</keyword>
<evidence type="ECO:0000256" key="4">
    <source>
        <dbReference type="ARBA" id="ARBA00022737"/>
    </source>
</evidence>
<keyword evidence="7 16" id="KW-0347">Helicase</keyword>
<evidence type="ECO:0000256" key="13">
    <source>
        <dbReference type="ARBA" id="ARBA00044940"/>
    </source>
</evidence>
<dbReference type="Gene3D" id="3.10.28.10">
    <property type="entry name" value="Homing endonucleases"/>
    <property type="match status" value="2"/>
</dbReference>
<evidence type="ECO:0000256" key="16">
    <source>
        <dbReference type="RuleBase" id="RU362085"/>
    </source>
</evidence>
<dbReference type="FunFam" id="1.10.860.10:FF:000001">
    <property type="entry name" value="Replicative DNA helicase"/>
    <property type="match status" value="1"/>
</dbReference>
<dbReference type="RefSeq" id="WP_010849428.1">
    <property type="nucleotide sequence ID" value="NZ_HF570956.1"/>
</dbReference>
<dbReference type="InterPro" id="IPR036185">
    <property type="entry name" value="DNA_heli_DnaB-like_N_sf"/>
</dbReference>
<comment type="catalytic activity">
    <reaction evidence="14 16">
        <text>ATP + H2O = ADP + phosphate + H(+)</text>
        <dbReference type="Rhea" id="RHEA:13065"/>
        <dbReference type="ChEBI" id="CHEBI:15377"/>
        <dbReference type="ChEBI" id="CHEBI:15378"/>
        <dbReference type="ChEBI" id="CHEBI:30616"/>
        <dbReference type="ChEBI" id="CHEBI:43474"/>
        <dbReference type="ChEBI" id="CHEBI:456216"/>
        <dbReference type="EC" id="5.6.2.3"/>
    </reaction>
</comment>
<keyword evidence="21" id="KW-1185">Reference proteome</keyword>
<dbReference type="GO" id="GO:0005524">
    <property type="term" value="F:ATP binding"/>
    <property type="evidence" value="ECO:0007669"/>
    <property type="project" value="UniProtKB-UniRule"/>
</dbReference>
<feature type="domain" description="SF4 helicase" evidence="19">
    <location>
        <begin position="1232"/>
        <end position="1289"/>
    </location>
</feature>
<evidence type="ECO:0000313" key="21">
    <source>
        <dbReference type="Proteomes" id="UP000013167"/>
    </source>
</evidence>
<dbReference type="InterPro" id="IPR004042">
    <property type="entry name" value="Intein_endonuc_central"/>
</dbReference>
<dbReference type="NCBIfam" id="TIGR01443">
    <property type="entry name" value="intein_Cterm"/>
    <property type="match status" value="1"/>
</dbReference>
<feature type="domain" description="SF4 helicase" evidence="19">
    <location>
        <begin position="639"/>
        <end position="805"/>
    </location>
</feature>
<evidence type="ECO:0000256" key="6">
    <source>
        <dbReference type="ARBA" id="ARBA00022801"/>
    </source>
</evidence>
<dbReference type="InterPro" id="IPR030934">
    <property type="entry name" value="Intein_C"/>
</dbReference>
<comment type="similarity">
    <text evidence="1 16">Belongs to the helicase family. DnaB subfamily.</text>
</comment>
<evidence type="ECO:0000256" key="5">
    <source>
        <dbReference type="ARBA" id="ARBA00022741"/>
    </source>
</evidence>
<dbReference type="InterPro" id="IPR016136">
    <property type="entry name" value="DNA_helicase_N/primase_C"/>
</dbReference>
<organism evidence="20 21">
    <name type="scientific">Phycicoccus elongatus Lp2</name>
    <dbReference type="NCBI Taxonomy" id="1193181"/>
    <lineage>
        <taxon>Bacteria</taxon>
        <taxon>Bacillati</taxon>
        <taxon>Actinomycetota</taxon>
        <taxon>Actinomycetes</taxon>
        <taxon>Micrococcales</taxon>
        <taxon>Intrasporangiaceae</taxon>
        <taxon>Phycicoccus</taxon>
    </lineage>
</organism>
<dbReference type="GO" id="GO:0003677">
    <property type="term" value="F:DNA binding"/>
    <property type="evidence" value="ECO:0007669"/>
    <property type="project" value="UniProtKB-UniRule"/>
</dbReference>
<evidence type="ECO:0000256" key="1">
    <source>
        <dbReference type="ARBA" id="ARBA00008428"/>
    </source>
</evidence>
<dbReference type="GO" id="GO:0016887">
    <property type="term" value="F:ATP hydrolysis activity"/>
    <property type="evidence" value="ECO:0007669"/>
    <property type="project" value="RHEA"/>
</dbReference>
<dbReference type="HOGENOM" id="CLU_005373_3_1_11"/>
<dbReference type="Gene3D" id="2.170.16.10">
    <property type="entry name" value="Hedgehog/Intein (Hint) domain"/>
    <property type="match status" value="2"/>
</dbReference>
<dbReference type="GO" id="GO:0043139">
    <property type="term" value="F:5'-3' DNA helicase activity"/>
    <property type="evidence" value="ECO:0007669"/>
    <property type="project" value="UniProtKB-EC"/>
</dbReference>
<dbReference type="CDD" id="cd00081">
    <property type="entry name" value="Hint"/>
    <property type="match status" value="1"/>
</dbReference>
<name>N0E0R9_9MICO</name>
<evidence type="ECO:0000256" key="15">
    <source>
        <dbReference type="NCBIfam" id="TIGR00665"/>
    </source>
</evidence>
<dbReference type="InterPro" id="IPR007693">
    <property type="entry name" value="DNA_helicase_DnaB-like_N"/>
</dbReference>
<dbReference type="SMART" id="SM00305">
    <property type="entry name" value="HintC"/>
    <property type="match status" value="1"/>
</dbReference>
<proteinExistence type="inferred from homology"/>
<dbReference type="eggNOG" id="COG0305">
    <property type="taxonomic scope" value="Bacteria"/>
</dbReference>
<feature type="domain" description="SF4 helicase" evidence="19">
    <location>
        <begin position="189"/>
        <end position="226"/>
    </location>
</feature>
<evidence type="ECO:0000256" key="2">
    <source>
        <dbReference type="ARBA" id="ARBA00022515"/>
    </source>
</evidence>
<gene>
    <name evidence="20" type="ORF">BN10_140082</name>
</gene>
<dbReference type="GO" id="GO:1990077">
    <property type="term" value="C:primosome complex"/>
    <property type="evidence" value="ECO:0007669"/>
    <property type="project" value="UniProtKB-UniRule"/>
</dbReference>
<dbReference type="SUPFAM" id="SSF51294">
    <property type="entry name" value="Hedgehog/intein (Hint) domain"/>
    <property type="match status" value="2"/>
</dbReference>
<keyword evidence="12" id="KW-0413">Isomerase</keyword>
<dbReference type="eggNOG" id="COG1372">
    <property type="taxonomic scope" value="Bacteria"/>
</dbReference>
<dbReference type="GO" id="GO:0005829">
    <property type="term" value="C:cytosol"/>
    <property type="evidence" value="ECO:0007669"/>
    <property type="project" value="TreeGrafter"/>
</dbReference>
<dbReference type="InterPro" id="IPR003587">
    <property type="entry name" value="Hint_dom_N"/>
</dbReference>
<dbReference type="InterPro" id="IPR006141">
    <property type="entry name" value="Intein_N"/>
</dbReference>
<evidence type="ECO:0000256" key="17">
    <source>
        <dbReference type="SAM" id="MobiDB-lite"/>
    </source>
</evidence>
<dbReference type="InterPro" id="IPR007692">
    <property type="entry name" value="DNA_helicase_DnaB"/>
</dbReference>
<dbReference type="STRING" id="1193181.BN10_140082"/>
<dbReference type="Gene3D" id="1.10.860.10">
    <property type="entry name" value="DNAb Helicase, Chain A"/>
    <property type="match status" value="1"/>
</dbReference>
<keyword evidence="3 16" id="KW-0235">DNA replication</keyword>
<dbReference type="PRINTS" id="PR00379">
    <property type="entry name" value="INTEIN"/>
</dbReference>
<evidence type="ECO:0000259" key="19">
    <source>
        <dbReference type="PROSITE" id="PS51199"/>
    </source>
</evidence>
<evidence type="ECO:0000256" key="8">
    <source>
        <dbReference type="ARBA" id="ARBA00022813"/>
    </source>
</evidence>
<dbReference type="PROSITE" id="PS51199">
    <property type="entry name" value="SF4_HELICASE"/>
    <property type="match status" value="3"/>
</dbReference>